<name>A0A084SHS8_9BACT</name>
<feature type="domain" description="NmrA-like" evidence="1">
    <location>
        <begin position="10"/>
        <end position="256"/>
    </location>
</feature>
<evidence type="ECO:0000313" key="2">
    <source>
        <dbReference type="EMBL" id="KFA88013.1"/>
    </source>
</evidence>
<dbReference type="RefSeq" id="WP_043410170.1">
    <property type="nucleotide sequence ID" value="NZ_JPMI01000306.1"/>
</dbReference>
<dbReference type="InterPro" id="IPR008030">
    <property type="entry name" value="NmrA-like"/>
</dbReference>
<dbReference type="Gene3D" id="3.90.25.10">
    <property type="entry name" value="UDP-galactose 4-epimerase, domain 1"/>
    <property type="match status" value="1"/>
</dbReference>
<dbReference type="PANTHER" id="PTHR43162:SF1">
    <property type="entry name" value="PRESTALK A DIFFERENTIATION PROTEIN A"/>
    <property type="match status" value="1"/>
</dbReference>
<dbReference type="InterPro" id="IPR051604">
    <property type="entry name" value="Ergot_Alk_Oxidoreductase"/>
</dbReference>
<dbReference type="CDD" id="cd05269">
    <property type="entry name" value="TMR_SDR_a"/>
    <property type="match status" value="1"/>
</dbReference>
<dbReference type="PANTHER" id="PTHR43162">
    <property type="match status" value="1"/>
</dbReference>
<dbReference type="Gene3D" id="3.40.50.720">
    <property type="entry name" value="NAD(P)-binding Rossmann-like Domain"/>
    <property type="match status" value="1"/>
</dbReference>
<proteinExistence type="predicted"/>
<evidence type="ECO:0000259" key="1">
    <source>
        <dbReference type="Pfam" id="PF05368"/>
    </source>
</evidence>
<dbReference type="InterPro" id="IPR036291">
    <property type="entry name" value="NAD(P)-bd_dom_sf"/>
</dbReference>
<gene>
    <name evidence="2" type="ORF">Q664_43905</name>
</gene>
<sequence>MRTSSSGNSARVLVIGATGNTGRHIVSRLMELGLTVRTATRGERPSDSTAEHVRFDWADPASHDEALSGVDRMYLIAPGMVEDPSTLMLPFIERAVARGVRRVVLLSSSAVSEGSPGLGTVHRYLRERVPEWAVLQPAWFMQNFVNERHHHGASLKHDGVVVTATGEGRVGFVDARDIAEVAVQALADERSHDTAHVITGPQALSYGELAGVISQVTGRPMRHVQVDGEKVRQHMMGAGIPERYAWLLAGLEESIRQGTEARVTDTVSRVTGRPPRSFEDFAREHAVFWK</sequence>
<dbReference type="Pfam" id="PF05368">
    <property type="entry name" value="NmrA"/>
    <property type="match status" value="1"/>
</dbReference>
<protein>
    <submittedName>
        <fullName evidence="2">Oxidoreductase</fullName>
    </submittedName>
</protein>
<organism evidence="2 3">
    <name type="scientific">Archangium violaceum Cb vi76</name>
    <dbReference type="NCBI Taxonomy" id="1406225"/>
    <lineage>
        <taxon>Bacteria</taxon>
        <taxon>Pseudomonadati</taxon>
        <taxon>Myxococcota</taxon>
        <taxon>Myxococcia</taxon>
        <taxon>Myxococcales</taxon>
        <taxon>Cystobacterineae</taxon>
        <taxon>Archangiaceae</taxon>
        <taxon>Archangium</taxon>
    </lineage>
</organism>
<evidence type="ECO:0000313" key="3">
    <source>
        <dbReference type="Proteomes" id="UP000028547"/>
    </source>
</evidence>
<accession>A0A084SHS8</accession>
<dbReference type="AlphaFoldDB" id="A0A084SHS8"/>
<dbReference type="Proteomes" id="UP000028547">
    <property type="component" value="Unassembled WGS sequence"/>
</dbReference>
<comment type="caution">
    <text evidence="2">The sequence shown here is derived from an EMBL/GenBank/DDBJ whole genome shotgun (WGS) entry which is preliminary data.</text>
</comment>
<dbReference type="SUPFAM" id="SSF51735">
    <property type="entry name" value="NAD(P)-binding Rossmann-fold domains"/>
    <property type="match status" value="1"/>
</dbReference>
<dbReference type="EMBL" id="JPMI01000306">
    <property type="protein sequence ID" value="KFA88013.1"/>
    <property type="molecule type" value="Genomic_DNA"/>
</dbReference>
<reference evidence="2 3" key="1">
    <citation type="submission" date="2014-07" db="EMBL/GenBank/DDBJ databases">
        <title>Draft Genome Sequence of Gephyronic Acid Producer, Cystobacter violaceus Strain Cb vi76.</title>
        <authorList>
            <person name="Stevens D.C."/>
            <person name="Young J."/>
            <person name="Carmichael R."/>
            <person name="Tan J."/>
            <person name="Taylor R.E."/>
        </authorList>
    </citation>
    <scope>NUCLEOTIDE SEQUENCE [LARGE SCALE GENOMIC DNA]</scope>
    <source>
        <strain evidence="2 3">Cb vi76</strain>
    </source>
</reference>